<evidence type="ECO:0000313" key="1">
    <source>
        <dbReference type="EMBL" id="NHR04394.1"/>
    </source>
</evidence>
<proteinExistence type="predicted"/>
<comment type="caution">
    <text evidence="1">The sequence shown here is derived from an EMBL/GenBank/DDBJ whole genome shotgun (WGS) entry which is preliminary data.</text>
</comment>
<dbReference type="EMBL" id="JAAOMA010000004">
    <property type="protein sequence ID" value="NHR04394.1"/>
    <property type="molecule type" value="Genomic_DNA"/>
</dbReference>
<name>A0ABX0L4J4_9NEIS</name>
<evidence type="ECO:0000313" key="2">
    <source>
        <dbReference type="Proteomes" id="UP001515641"/>
    </source>
</evidence>
<sequence>MPDLNELSRAALSAAMRGGTAGWGQIGSASDNIRYAEPQEPQRRKKCYCGCCKRATHRGMANGVCLMIGCELYVRRWVRDGVAKPVTK</sequence>
<gene>
    <name evidence="1" type="ORF">HA052_04210</name>
</gene>
<protein>
    <submittedName>
        <fullName evidence="1">Uncharacterized protein</fullName>
    </submittedName>
</protein>
<reference evidence="1 2" key="1">
    <citation type="submission" date="2020-03" db="EMBL/GenBank/DDBJ databases">
        <title>Draft genome sequence of environmentally isolated cultures.</title>
        <authorList>
            <person name="Wilson H.S."/>
            <person name="De Leon M.E."/>
        </authorList>
    </citation>
    <scope>NUCLEOTIDE SEQUENCE [LARGE SCALE GENOMIC DNA]</scope>
    <source>
        <strain evidence="1 2">HSC-31F16</strain>
    </source>
</reference>
<accession>A0ABX0L4J4</accession>
<dbReference type="Proteomes" id="UP001515641">
    <property type="component" value="Unassembled WGS sequence"/>
</dbReference>
<keyword evidence="2" id="KW-1185">Reference proteome</keyword>
<organism evidence="1 2">
    <name type="scientific">Chromobacterium fluminis</name>
    <dbReference type="NCBI Taxonomy" id="3044269"/>
    <lineage>
        <taxon>Bacteria</taxon>
        <taxon>Pseudomonadati</taxon>
        <taxon>Pseudomonadota</taxon>
        <taxon>Betaproteobacteria</taxon>
        <taxon>Neisseriales</taxon>
        <taxon>Chromobacteriaceae</taxon>
        <taxon>Chromobacterium</taxon>
    </lineage>
</organism>